<dbReference type="InterPro" id="IPR039448">
    <property type="entry name" value="Beta_helix"/>
</dbReference>
<feature type="domain" description="Right handed beta helix" evidence="2">
    <location>
        <begin position="214"/>
        <end position="383"/>
    </location>
</feature>
<evidence type="ECO:0000313" key="4">
    <source>
        <dbReference type="Proteomes" id="UP000244081"/>
    </source>
</evidence>
<dbReference type="SMART" id="SM00710">
    <property type="entry name" value="PbH1"/>
    <property type="match status" value="10"/>
</dbReference>
<dbReference type="InterPro" id="IPR011050">
    <property type="entry name" value="Pectin_lyase_fold/virulence"/>
</dbReference>
<accession>A0A2T5UW58</accession>
<keyword evidence="4" id="KW-1185">Reference proteome</keyword>
<dbReference type="EMBL" id="QAYG01000012">
    <property type="protein sequence ID" value="PTW55745.1"/>
    <property type="molecule type" value="Genomic_DNA"/>
</dbReference>
<dbReference type="InterPro" id="IPR022444">
    <property type="entry name" value="Cofactor-bd_rpt"/>
</dbReference>
<gene>
    <name evidence="3" type="ORF">C8N35_11270</name>
</gene>
<dbReference type="Proteomes" id="UP000244081">
    <property type="component" value="Unassembled WGS sequence"/>
</dbReference>
<dbReference type="Pfam" id="PF13229">
    <property type="entry name" value="Beta_helix"/>
    <property type="match status" value="1"/>
</dbReference>
<sequence>MQRRTFLTGTLATLALPALARPATAAIRLADMRGSFGAEARDLRPDATDDQSRALQRAIDAAAAGGRALYIPAGRYTVSNLRLPSGTRLIGVPGQTRLVYRGGGHMIFAEGVENVGLDGLVLDGANLGLGEYAPALVHLVQARAVAITDCEVLGSAQSGIALDRSSGRVENTTVRGAAQAGIRSVEARGLRLSGNIVTDCANGGILVHRWKEGEDNTIVSGNRIERIAARDGGSGQNGNGINVFRAHGVIISDNHISDCALTAVRVNAGSNVQVTGNTALRSGETGLFVEFGTQGAVVSANLVDGAATGISVSNFDHDGRLAVVSGNIVRNLKTTIPYEDPNQGRGIGIAVEADTTVTGNVIENAPEFGMVLGWGPYLRNVTATGNVIRKAGVGIAVSVAEGARSTVIANNILSGVENGAVVGYRWNERATGDLARGPEDWPHLTVAGNRVS</sequence>
<feature type="signal peptide" evidence="1">
    <location>
        <begin position="1"/>
        <end position="25"/>
    </location>
</feature>
<protein>
    <submittedName>
        <fullName evidence="3">Putative secreted repeat protein (TIGR03808 family)</fullName>
    </submittedName>
</protein>
<dbReference type="OrthoDB" id="9788772at2"/>
<keyword evidence="1" id="KW-0732">Signal</keyword>
<dbReference type="RefSeq" id="WP_107991775.1">
    <property type="nucleotide sequence ID" value="NZ_QAYG01000012.1"/>
</dbReference>
<dbReference type="NCBIfam" id="TIGR03808">
    <property type="entry name" value="RR_plus_rpt_1"/>
    <property type="match status" value="1"/>
</dbReference>
<name>A0A2T5UW58_9HYPH</name>
<dbReference type="InterPro" id="IPR006626">
    <property type="entry name" value="PbH1"/>
</dbReference>
<feature type="chain" id="PRO_5015557198" evidence="1">
    <location>
        <begin position="26"/>
        <end position="452"/>
    </location>
</feature>
<dbReference type="InterPro" id="IPR012334">
    <property type="entry name" value="Pectin_lyas_fold"/>
</dbReference>
<dbReference type="InterPro" id="IPR022388">
    <property type="entry name" value="CHP03808"/>
</dbReference>
<evidence type="ECO:0000259" key="2">
    <source>
        <dbReference type="Pfam" id="PF13229"/>
    </source>
</evidence>
<reference evidence="3 4" key="1">
    <citation type="submission" date="2018-04" db="EMBL/GenBank/DDBJ databases">
        <title>Genomic Encyclopedia of Archaeal and Bacterial Type Strains, Phase II (KMG-II): from individual species to whole genera.</title>
        <authorList>
            <person name="Goeker M."/>
        </authorList>
    </citation>
    <scope>NUCLEOTIDE SEQUENCE [LARGE SCALE GENOMIC DNA]</scope>
    <source>
        <strain evidence="3 4">DSM 23382</strain>
    </source>
</reference>
<comment type="caution">
    <text evidence="3">The sequence shown here is derived from an EMBL/GenBank/DDBJ whole genome shotgun (WGS) entry which is preliminary data.</text>
</comment>
<proteinExistence type="predicted"/>
<dbReference type="PANTHER" id="PTHR36453">
    <property type="entry name" value="SECRETED PROTEIN-RELATED"/>
    <property type="match status" value="1"/>
</dbReference>
<dbReference type="Gene3D" id="2.160.20.10">
    <property type="entry name" value="Single-stranded right-handed beta-helix, Pectin lyase-like"/>
    <property type="match status" value="3"/>
</dbReference>
<dbReference type="NCBIfam" id="TIGR03807">
    <property type="entry name" value="RR_fam_repeat"/>
    <property type="match status" value="2"/>
</dbReference>
<evidence type="ECO:0000313" key="3">
    <source>
        <dbReference type="EMBL" id="PTW55745.1"/>
    </source>
</evidence>
<evidence type="ECO:0000256" key="1">
    <source>
        <dbReference type="SAM" id="SignalP"/>
    </source>
</evidence>
<dbReference type="AlphaFoldDB" id="A0A2T5UW58"/>
<dbReference type="PANTHER" id="PTHR36453:SF1">
    <property type="entry name" value="RIGHT HANDED BETA HELIX DOMAIN-CONTAINING PROTEIN"/>
    <property type="match status" value="1"/>
</dbReference>
<organism evidence="3 4">
    <name type="scientific">Breoghania corrubedonensis</name>
    <dbReference type="NCBI Taxonomy" id="665038"/>
    <lineage>
        <taxon>Bacteria</taxon>
        <taxon>Pseudomonadati</taxon>
        <taxon>Pseudomonadota</taxon>
        <taxon>Alphaproteobacteria</taxon>
        <taxon>Hyphomicrobiales</taxon>
        <taxon>Stappiaceae</taxon>
        <taxon>Breoghania</taxon>
    </lineage>
</organism>
<dbReference type="SUPFAM" id="SSF51126">
    <property type="entry name" value="Pectin lyase-like"/>
    <property type="match status" value="1"/>
</dbReference>